<evidence type="ECO:0000259" key="4">
    <source>
        <dbReference type="Pfam" id="PF23865"/>
    </source>
</evidence>
<accession>A0A8H7MYP5</accession>
<dbReference type="InterPro" id="IPR054293">
    <property type="entry name" value="DUF7029"/>
</dbReference>
<dbReference type="InterPro" id="IPR055647">
    <property type="entry name" value="DUF7223"/>
</dbReference>
<protein>
    <submittedName>
        <fullName evidence="5">Uncharacterized protein</fullName>
    </submittedName>
</protein>
<keyword evidence="2" id="KW-0732">Signal</keyword>
<comment type="caution">
    <text evidence="5">The sequence shown here is derived from an EMBL/GenBank/DDBJ whole genome shotgun (WGS) entry which is preliminary data.</text>
</comment>
<dbReference type="EMBL" id="JADCTT010000014">
    <property type="protein sequence ID" value="KAF9744776.1"/>
    <property type="molecule type" value="Genomic_DNA"/>
</dbReference>
<reference evidence="5" key="1">
    <citation type="submission" date="2020-10" db="EMBL/GenBank/DDBJ databases">
        <title>High-Quality Genome Resource of Clonostachys rosea strain S41 by Oxford Nanopore Long-Read Sequencing.</title>
        <authorList>
            <person name="Wang H."/>
        </authorList>
    </citation>
    <scope>NUCLEOTIDE SEQUENCE</scope>
    <source>
        <strain evidence="5">S41</strain>
    </source>
</reference>
<evidence type="ECO:0000256" key="2">
    <source>
        <dbReference type="SAM" id="SignalP"/>
    </source>
</evidence>
<dbReference type="Proteomes" id="UP000616885">
    <property type="component" value="Unassembled WGS sequence"/>
</dbReference>
<feature type="chain" id="PRO_5034396977" evidence="2">
    <location>
        <begin position="21"/>
        <end position="522"/>
    </location>
</feature>
<evidence type="ECO:0000256" key="1">
    <source>
        <dbReference type="SAM" id="MobiDB-lite"/>
    </source>
</evidence>
<gene>
    <name evidence="5" type="ORF">IM811_005557</name>
</gene>
<dbReference type="Pfam" id="PF22974">
    <property type="entry name" value="DUF7029"/>
    <property type="match status" value="1"/>
</dbReference>
<evidence type="ECO:0000313" key="6">
    <source>
        <dbReference type="Proteomes" id="UP000616885"/>
    </source>
</evidence>
<feature type="domain" description="DUF7029" evidence="3">
    <location>
        <begin position="108"/>
        <end position="213"/>
    </location>
</feature>
<feature type="signal peptide" evidence="2">
    <location>
        <begin position="1"/>
        <end position="20"/>
    </location>
</feature>
<proteinExistence type="predicted"/>
<evidence type="ECO:0000313" key="5">
    <source>
        <dbReference type="EMBL" id="KAF9744776.1"/>
    </source>
</evidence>
<dbReference type="Pfam" id="PF23865">
    <property type="entry name" value="DUF7223"/>
    <property type="match status" value="1"/>
</dbReference>
<sequence length="522" mass="55526">MAYAATTLMSLLALGGQAAGDLTRQYSSYPKIGKGDGDLVSFAQRTTGDSPLTQSVESPVVLQPVRPSSKAGKKKRDSQSPFDLLEEDTLYWAGEDGTIAELWLEMAGKSEAFVDIEYFGDRIESISCPQDGAGKITIDFVDENDLGAASQIWNWVSEDPSNSFVIMIGAGDCGWNTERVLYSVQGLDFDSDTKTVLLQSDHISWKQAIHSYDLNIGKAAFHGNQTSLARRGWFEDLFNGVINVNPDLSVPFNIDLSGTKLPFDINGVSISGSCSNCSTSGSFDVEAQFRVRLFEIEEAWVELSTPGVNSVAIIDINVQGDFTDTLFEGSLTLFKASPAGISIPNILTIGPTVGVSLSAGVSAIKGNVTVTVGGTSTIPPFTARLDFLNEQNTKSEGWTPIFEPTPFKADASVQVTATAALNAAVGLEISALETGFAADLEAKLPYVTAALKPLLSTTCTACEKFQTAVEGSINIGISVGVALKQKIAGSLTNLWSLQLYDAKIPVVDFCEAAGPQPETCSA</sequence>
<evidence type="ECO:0000259" key="3">
    <source>
        <dbReference type="Pfam" id="PF22974"/>
    </source>
</evidence>
<feature type="region of interest" description="Disordered" evidence="1">
    <location>
        <begin position="50"/>
        <end position="80"/>
    </location>
</feature>
<organism evidence="5 6">
    <name type="scientific">Bionectria ochroleuca</name>
    <name type="common">Gliocladium roseum</name>
    <dbReference type="NCBI Taxonomy" id="29856"/>
    <lineage>
        <taxon>Eukaryota</taxon>
        <taxon>Fungi</taxon>
        <taxon>Dikarya</taxon>
        <taxon>Ascomycota</taxon>
        <taxon>Pezizomycotina</taxon>
        <taxon>Sordariomycetes</taxon>
        <taxon>Hypocreomycetidae</taxon>
        <taxon>Hypocreales</taxon>
        <taxon>Bionectriaceae</taxon>
        <taxon>Clonostachys</taxon>
    </lineage>
</organism>
<feature type="domain" description="DUF7223" evidence="4">
    <location>
        <begin position="263"/>
        <end position="510"/>
    </location>
</feature>
<dbReference type="AlphaFoldDB" id="A0A8H7MYP5"/>
<name>A0A8H7MYP5_BIOOC</name>